<protein>
    <submittedName>
        <fullName evidence="1">Uncharacterized protein</fullName>
    </submittedName>
</protein>
<dbReference type="InterPro" id="IPR009030">
    <property type="entry name" value="Growth_fac_rcpt_cys_sf"/>
</dbReference>
<evidence type="ECO:0000313" key="2">
    <source>
        <dbReference type="Proteomes" id="UP001164746"/>
    </source>
</evidence>
<name>A0ABY7EQY3_MYAAR</name>
<dbReference type="SUPFAM" id="SSF57184">
    <property type="entry name" value="Growth factor receptor domain"/>
    <property type="match status" value="2"/>
</dbReference>
<gene>
    <name evidence="1" type="ORF">MAR_036212</name>
</gene>
<dbReference type="PANTHER" id="PTHR46104:SF1">
    <property type="entry name" value="GENE 9195-RELATED"/>
    <property type="match status" value="1"/>
</dbReference>
<dbReference type="Proteomes" id="UP001164746">
    <property type="component" value="Chromosome 7"/>
</dbReference>
<dbReference type="SMART" id="SM01411">
    <property type="entry name" value="Ephrin_rec_like"/>
    <property type="match status" value="4"/>
</dbReference>
<organism evidence="1 2">
    <name type="scientific">Mya arenaria</name>
    <name type="common">Soft-shell clam</name>
    <dbReference type="NCBI Taxonomy" id="6604"/>
    <lineage>
        <taxon>Eukaryota</taxon>
        <taxon>Metazoa</taxon>
        <taxon>Spiralia</taxon>
        <taxon>Lophotrochozoa</taxon>
        <taxon>Mollusca</taxon>
        <taxon>Bivalvia</taxon>
        <taxon>Autobranchia</taxon>
        <taxon>Heteroconchia</taxon>
        <taxon>Euheterodonta</taxon>
        <taxon>Imparidentia</taxon>
        <taxon>Neoheterodontei</taxon>
        <taxon>Myida</taxon>
        <taxon>Myoidea</taxon>
        <taxon>Myidae</taxon>
        <taxon>Mya</taxon>
    </lineage>
</organism>
<dbReference type="EMBL" id="CP111018">
    <property type="protein sequence ID" value="WAR11136.1"/>
    <property type="molecule type" value="Genomic_DNA"/>
</dbReference>
<sequence>MKVLACPAPLGTTVLPRGSLHPQECAIRAGTGNQARYWLNPLGSYTTTGCDPGSYCSKDMLDAVTGNCCAGYYCTGNFTTDQPTGTGVTSYLSLQVTDAPQAREPLITHSVCPALLENTVANQDCPLLKETAPKDQPIQSSCINCPPGYFCDAGIYGAISNYSQYICPEALSTSGVNADPSRTGSHCPEQTADSVPCLAGTFNPSLLLHSEDQCLNCTGGSLSAVVSPLVSTVPWEGTAQPRNSTQSATTAQYCNPGYYCNGEGLANVTGECKKGYYCPVGSSVETEVICNIGKYCPTGTAVPQDCPAGYFTGSKGKKECQICPEDISTVKTACPSGYFCPNGNWQPCPAGTYSAVKGLDKGKRVKYIFRSFLADKLTSPSGPCSAGHYCTSGALSANPTMLRASQCPAGTVHPIVGDVCPIGHYCPEGTENPISCPAGTYQDLTNQDHC</sequence>
<proteinExistence type="predicted"/>
<dbReference type="PANTHER" id="PTHR46104">
    <property type="entry name" value="GENE 9195-RELATED-RELATED"/>
    <property type="match status" value="1"/>
</dbReference>
<keyword evidence="2" id="KW-1185">Reference proteome</keyword>
<accession>A0ABY7EQY3</accession>
<reference evidence="1" key="1">
    <citation type="submission" date="2022-11" db="EMBL/GenBank/DDBJ databases">
        <title>Centuries of genome instability and evolution in soft-shell clam transmissible cancer (bioRxiv).</title>
        <authorList>
            <person name="Hart S.F.M."/>
            <person name="Yonemitsu M.A."/>
            <person name="Giersch R.M."/>
            <person name="Beal B.F."/>
            <person name="Arriagada G."/>
            <person name="Davis B.W."/>
            <person name="Ostrander E.A."/>
            <person name="Goff S.P."/>
            <person name="Metzger M.J."/>
        </authorList>
    </citation>
    <scope>NUCLEOTIDE SEQUENCE</scope>
    <source>
        <strain evidence="1">MELC-2E11</strain>
        <tissue evidence="1">Siphon/mantle</tissue>
    </source>
</reference>
<evidence type="ECO:0000313" key="1">
    <source>
        <dbReference type="EMBL" id="WAR11136.1"/>
    </source>
</evidence>